<organism evidence="16 17">
    <name type="scientific">Mucor plumbeus</name>
    <dbReference type="NCBI Taxonomy" id="97098"/>
    <lineage>
        <taxon>Eukaryota</taxon>
        <taxon>Fungi</taxon>
        <taxon>Fungi incertae sedis</taxon>
        <taxon>Mucoromycota</taxon>
        <taxon>Mucoromycotina</taxon>
        <taxon>Mucoromycetes</taxon>
        <taxon>Mucorales</taxon>
        <taxon>Mucorineae</taxon>
        <taxon>Mucoraceae</taxon>
        <taxon>Mucor</taxon>
    </lineage>
</organism>
<dbReference type="PANTHER" id="PTHR10031:SF0">
    <property type="entry name" value="ATPASE PROTEIN 9"/>
    <property type="match status" value="1"/>
</dbReference>
<feature type="domain" description="V-ATPase proteolipid subunit C-like" evidence="15">
    <location>
        <begin position="65"/>
        <end position="127"/>
    </location>
</feature>
<keyword evidence="5" id="KW-0138">CF(0)</keyword>
<dbReference type="GO" id="GO:0045259">
    <property type="term" value="C:proton-transporting ATP synthase complex"/>
    <property type="evidence" value="ECO:0007669"/>
    <property type="project" value="UniProtKB-KW"/>
</dbReference>
<dbReference type="Gene3D" id="1.20.20.10">
    <property type="entry name" value="F1F0 ATP synthase subunit C"/>
    <property type="match status" value="1"/>
</dbReference>
<evidence type="ECO:0000256" key="1">
    <source>
        <dbReference type="ARBA" id="ARBA00004225"/>
    </source>
</evidence>
<keyword evidence="8 14" id="KW-1133">Transmembrane helix</keyword>
<dbReference type="InterPro" id="IPR035921">
    <property type="entry name" value="F/V-ATP_Csub_sf"/>
</dbReference>
<feature type="transmembrane region" description="Helical" evidence="14">
    <location>
        <begin position="64"/>
        <end position="90"/>
    </location>
</feature>
<keyword evidence="6 14" id="KW-0812">Transmembrane</keyword>
<evidence type="ECO:0000256" key="12">
    <source>
        <dbReference type="ARBA" id="ARBA00023136"/>
    </source>
</evidence>
<dbReference type="InterPro" id="IPR002379">
    <property type="entry name" value="ATPase_proteolipid_c-like_dom"/>
</dbReference>
<evidence type="ECO:0000313" key="16">
    <source>
        <dbReference type="EMBL" id="KAG2195033.1"/>
    </source>
</evidence>
<evidence type="ECO:0000256" key="7">
    <source>
        <dbReference type="ARBA" id="ARBA00022781"/>
    </source>
</evidence>
<evidence type="ECO:0000256" key="13">
    <source>
        <dbReference type="ARBA" id="ARBA00030961"/>
    </source>
</evidence>
<dbReference type="EMBL" id="JAEPRC010000548">
    <property type="protein sequence ID" value="KAG2195033.1"/>
    <property type="molecule type" value="Genomic_DNA"/>
</dbReference>
<sequence>MPRGPPDPGDSPESRMAASEVYTKTGRALGVTDQDEVLWTPSRPHGTMVKTPQLHCGNIAAAKILGAGLATIGLAGAGVGVGLVFAALINSTSRNPSLRPQLFSYTILGFALTEAIGLFALMMAFLLLYAA</sequence>
<dbReference type="Pfam" id="PF00137">
    <property type="entry name" value="ATP-synt_C"/>
    <property type="match status" value="1"/>
</dbReference>
<dbReference type="FunFam" id="1.20.20.10:FF:000003">
    <property type="entry name" value="Atp synthase f complex subunit mitochondrial"/>
    <property type="match status" value="1"/>
</dbReference>
<dbReference type="CDD" id="cd18182">
    <property type="entry name" value="ATP-synt_Fo_c_ATP5G3"/>
    <property type="match status" value="1"/>
</dbReference>
<evidence type="ECO:0000259" key="15">
    <source>
        <dbReference type="Pfam" id="PF00137"/>
    </source>
</evidence>
<evidence type="ECO:0000256" key="11">
    <source>
        <dbReference type="ARBA" id="ARBA00023128"/>
    </source>
</evidence>
<evidence type="ECO:0000256" key="3">
    <source>
        <dbReference type="ARBA" id="ARBA00019317"/>
    </source>
</evidence>
<keyword evidence="10 14" id="KW-0446">Lipid-binding</keyword>
<evidence type="ECO:0000313" key="17">
    <source>
        <dbReference type="Proteomes" id="UP000650833"/>
    </source>
</evidence>
<dbReference type="AlphaFoldDB" id="A0A8H7QLW4"/>
<dbReference type="PANTHER" id="PTHR10031">
    <property type="entry name" value="ATP SYNTHASE LIPID-BINDING PROTEIN, MITOCHONDRIAL"/>
    <property type="match status" value="1"/>
</dbReference>
<dbReference type="GO" id="GO:0033177">
    <property type="term" value="C:proton-transporting two-sector ATPase complex, proton-transporting domain"/>
    <property type="evidence" value="ECO:0007669"/>
    <property type="project" value="InterPro"/>
</dbReference>
<keyword evidence="11" id="KW-0496">Mitochondrion</keyword>
<keyword evidence="7 14" id="KW-0375">Hydrogen ion transport</keyword>
<dbReference type="PRINTS" id="PR00124">
    <property type="entry name" value="ATPASEC"/>
</dbReference>
<dbReference type="GO" id="GO:0008289">
    <property type="term" value="F:lipid binding"/>
    <property type="evidence" value="ECO:0007669"/>
    <property type="project" value="UniProtKB-KW"/>
</dbReference>
<accession>A0A8H7QLW4</accession>
<dbReference type="InterPro" id="IPR000454">
    <property type="entry name" value="ATP_synth_F0_csu"/>
</dbReference>
<gene>
    <name evidence="16" type="ORF">INT46_007279</name>
</gene>
<comment type="similarity">
    <text evidence="2 14">Belongs to the ATPase C chain family.</text>
</comment>
<keyword evidence="17" id="KW-1185">Reference proteome</keyword>
<evidence type="ECO:0000256" key="10">
    <source>
        <dbReference type="ARBA" id="ARBA00023121"/>
    </source>
</evidence>
<comment type="caution">
    <text evidence="16">The sequence shown here is derived from an EMBL/GenBank/DDBJ whole genome shotgun (WGS) entry which is preliminary data.</text>
</comment>
<evidence type="ECO:0000256" key="4">
    <source>
        <dbReference type="ARBA" id="ARBA00022448"/>
    </source>
</evidence>
<dbReference type="InterPro" id="IPR020537">
    <property type="entry name" value="ATP_synth_F0_csu_DDCD_BS"/>
</dbReference>
<dbReference type="GO" id="GO:0015078">
    <property type="term" value="F:proton transmembrane transporter activity"/>
    <property type="evidence" value="ECO:0007669"/>
    <property type="project" value="InterPro"/>
</dbReference>
<evidence type="ECO:0000256" key="2">
    <source>
        <dbReference type="ARBA" id="ARBA00006704"/>
    </source>
</evidence>
<evidence type="ECO:0000256" key="6">
    <source>
        <dbReference type="ARBA" id="ARBA00022692"/>
    </source>
</evidence>
<dbReference type="PROSITE" id="PS00605">
    <property type="entry name" value="ATPASE_C"/>
    <property type="match status" value="1"/>
</dbReference>
<dbReference type="GO" id="GO:0015986">
    <property type="term" value="P:proton motive force-driven ATP synthesis"/>
    <property type="evidence" value="ECO:0007669"/>
    <property type="project" value="InterPro"/>
</dbReference>
<reference evidence="16" key="1">
    <citation type="submission" date="2020-12" db="EMBL/GenBank/DDBJ databases">
        <title>Metabolic potential, ecology and presence of endohyphal bacteria is reflected in genomic diversity of Mucoromycotina.</title>
        <authorList>
            <person name="Muszewska A."/>
            <person name="Okrasinska A."/>
            <person name="Steczkiewicz K."/>
            <person name="Drgas O."/>
            <person name="Orlowska M."/>
            <person name="Perlinska-Lenart U."/>
            <person name="Aleksandrzak-Piekarczyk T."/>
            <person name="Szatraj K."/>
            <person name="Zielenkiewicz U."/>
            <person name="Pilsyk S."/>
            <person name="Malc E."/>
            <person name="Mieczkowski P."/>
            <person name="Kruszewska J.S."/>
            <person name="Biernat P."/>
            <person name="Pawlowska J."/>
        </authorList>
    </citation>
    <scope>NUCLEOTIDE SEQUENCE</scope>
    <source>
        <strain evidence="16">CBS 226.32</strain>
    </source>
</reference>
<evidence type="ECO:0000256" key="8">
    <source>
        <dbReference type="ARBA" id="ARBA00022989"/>
    </source>
</evidence>
<keyword evidence="12 14" id="KW-0472">Membrane</keyword>
<dbReference type="InterPro" id="IPR038662">
    <property type="entry name" value="ATP_synth_F0_csu_sf"/>
</dbReference>
<evidence type="ECO:0000256" key="14">
    <source>
        <dbReference type="RuleBase" id="RU004221"/>
    </source>
</evidence>
<protein>
    <recommendedName>
        <fullName evidence="3">ATP synthase subunit 9, mitochondrial</fullName>
    </recommendedName>
    <alternativeName>
        <fullName evidence="13">Lipid-binding protein</fullName>
    </alternativeName>
</protein>
<dbReference type="HAMAP" id="MF_01396">
    <property type="entry name" value="ATP_synth_c_bact"/>
    <property type="match status" value="1"/>
</dbReference>
<evidence type="ECO:0000256" key="9">
    <source>
        <dbReference type="ARBA" id="ARBA00023065"/>
    </source>
</evidence>
<dbReference type="Proteomes" id="UP000650833">
    <property type="component" value="Unassembled WGS sequence"/>
</dbReference>
<comment type="subcellular location">
    <subcellularLocation>
        <location evidence="1">Mitochondrion membrane</location>
        <topology evidence="1">Multi-pass membrane protein</topology>
    </subcellularLocation>
</comment>
<keyword evidence="9 14" id="KW-0406">Ion transport</keyword>
<dbReference type="OrthoDB" id="2445116at2759"/>
<evidence type="ECO:0000256" key="5">
    <source>
        <dbReference type="ARBA" id="ARBA00022547"/>
    </source>
</evidence>
<proteinExistence type="inferred from homology"/>
<keyword evidence="4 14" id="KW-0813">Transport</keyword>
<dbReference type="GO" id="GO:0031966">
    <property type="term" value="C:mitochondrial membrane"/>
    <property type="evidence" value="ECO:0007669"/>
    <property type="project" value="UniProtKB-SubCell"/>
</dbReference>
<dbReference type="SUPFAM" id="SSF81333">
    <property type="entry name" value="F1F0 ATP synthase subunit C"/>
    <property type="match status" value="1"/>
</dbReference>
<feature type="transmembrane region" description="Helical" evidence="14">
    <location>
        <begin position="102"/>
        <end position="130"/>
    </location>
</feature>
<name>A0A8H7QLW4_9FUNG</name>